<keyword evidence="1" id="KW-1133">Transmembrane helix</keyword>
<dbReference type="EMBL" id="BAAAQD010000027">
    <property type="protein sequence ID" value="GAA1558378.1"/>
    <property type="molecule type" value="Genomic_DNA"/>
</dbReference>
<proteinExistence type="predicted"/>
<feature type="transmembrane region" description="Helical" evidence="1">
    <location>
        <begin position="12"/>
        <end position="30"/>
    </location>
</feature>
<dbReference type="Pfam" id="PF13160">
    <property type="entry name" value="DUF3995"/>
    <property type="match status" value="1"/>
</dbReference>
<dbReference type="RefSeq" id="WP_344511202.1">
    <property type="nucleotide sequence ID" value="NZ_BAAAQD010000027.1"/>
</dbReference>
<feature type="transmembrane region" description="Helical" evidence="1">
    <location>
        <begin position="132"/>
        <end position="151"/>
    </location>
</feature>
<evidence type="ECO:0000313" key="2">
    <source>
        <dbReference type="EMBL" id="GAA1558378.1"/>
    </source>
</evidence>
<feature type="transmembrane region" description="Helical" evidence="1">
    <location>
        <begin position="50"/>
        <end position="76"/>
    </location>
</feature>
<keyword evidence="1" id="KW-0472">Membrane</keyword>
<evidence type="ECO:0000313" key="3">
    <source>
        <dbReference type="Proteomes" id="UP001501470"/>
    </source>
</evidence>
<reference evidence="2 3" key="1">
    <citation type="journal article" date="2019" name="Int. J. Syst. Evol. Microbiol.">
        <title>The Global Catalogue of Microorganisms (GCM) 10K type strain sequencing project: providing services to taxonomists for standard genome sequencing and annotation.</title>
        <authorList>
            <consortium name="The Broad Institute Genomics Platform"/>
            <consortium name="The Broad Institute Genome Sequencing Center for Infectious Disease"/>
            <person name="Wu L."/>
            <person name="Ma J."/>
        </authorList>
    </citation>
    <scope>NUCLEOTIDE SEQUENCE [LARGE SCALE GENOMIC DNA]</scope>
    <source>
        <strain evidence="2 3">JCM 15933</strain>
    </source>
</reference>
<feature type="transmembrane region" description="Helical" evidence="1">
    <location>
        <begin position="88"/>
        <end position="112"/>
    </location>
</feature>
<dbReference type="Proteomes" id="UP001501470">
    <property type="component" value="Unassembled WGS sequence"/>
</dbReference>
<evidence type="ECO:0008006" key="4">
    <source>
        <dbReference type="Google" id="ProtNLM"/>
    </source>
</evidence>
<gene>
    <name evidence="2" type="ORF">GCM10009827_094160</name>
</gene>
<comment type="caution">
    <text evidence="2">The sequence shown here is derived from an EMBL/GenBank/DDBJ whole genome shotgun (WGS) entry which is preliminary data.</text>
</comment>
<evidence type="ECO:0000256" key="1">
    <source>
        <dbReference type="SAM" id="Phobius"/>
    </source>
</evidence>
<protein>
    <recommendedName>
        <fullName evidence="4">DUF3995 domain-containing protein</fullName>
    </recommendedName>
</protein>
<name>A0ABN2CIL9_9ACTN</name>
<dbReference type="InterPro" id="IPR025058">
    <property type="entry name" value="DUF3995"/>
</dbReference>
<sequence>MADKHAEARLLMGAAAAGLLHAGFSLYWAFGGRWLLPTVGQWAVTVARESPVTAGLLLVAVAAVKCTVVVVPLVTSRRSLPRPGAWRAFAWLAAIVLTGYGALNSIAAWLVLGGVLRPEGGFDRQAMLGHAYLWDPLFLVWGLLLGAGLLIGSNDRRRRARASA</sequence>
<keyword evidence="1" id="KW-0812">Transmembrane</keyword>
<accession>A0ABN2CIL9</accession>
<keyword evidence="3" id="KW-1185">Reference proteome</keyword>
<organism evidence="2 3">
    <name type="scientific">Dactylosporangium maewongense</name>
    <dbReference type="NCBI Taxonomy" id="634393"/>
    <lineage>
        <taxon>Bacteria</taxon>
        <taxon>Bacillati</taxon>
        <taxon>Actinomycetota</taxon>
        <taxon>Actinomycetes</taxon>
        <taxon>Micromonosporales</taxon>
        <taxon>Micromonosporaceae</taxon>
        <taxon>Dactylosporangium</taxon>
    </lineage>
</organism>